<keyword evidence="1" id="KW-0812">Transmembrane</keyword>
<evidence type="ECO:0000313" key="2">
    <source>
        <dbReference type="EMBL" id="RZU42332.1"/>
    </source>
</evidence>
<reference evidence="2 3" key="1">
    <citation type="submission" date="2019-02" db="EMBL/GenBank/DDBJ databases">
        <title>Genomic Encyclopedia of Archaeal and Bacterial Type Strains, Phase II (KMG-II): from individual species to whole genera.</title>
        <authorList>
            <person name="Goeker M."/>
        </authorList>
    </citation>
    <scope>NUCLEOTIDE SEQUENCE [LARGE SCALE GENOMIC DNA]</scope>
    <source>
        <strain evidence="2 3">DSM 18101</strain>
    </source>
</reference>
<name>A0A4Q7YWN4_9BACT</name>
<feature type="transmembrane region" description="Helical" evidence="1">
    <location>
        <begin position="56"/>
        <end position="75"/>
    </location>
</feature>
<evidence type="ECO:0000313" key="3">
    <source>
        <dbReference type="Proteomes" id="UP000292958"/>
    </source>
</evidence>
<keyword evidence="1" id="KW-1133">Transmembrane helix</keyword>
<dbReference type="RefSeq" id="WP_130420098.1">
    <property type="nucleotide sequence ID" value="NZ_SHKW01000001.1"/>
</dbReference>
<dbReference type="OrthoDB" id="120491at2"/>
<gene>
    <name evidence="2" type="ORF">BDD14_3897</name>
</gene>
<keyword evidence="1" id="KW-0472">Membrane</keyword>
<protein>
    <submittedName>
        <fullName evidence="2">Uncharacterized protein</fullName>
    </submittedName>
</protein>
<feature type="transmembrane region" description="Helical" evidence="1">
    <location>
        <begin position="95"/>
        <end position="115"/>
    </location>
</feature>
<proteinExistence type="predicted"/>
<dbReference type="AlphaFoldDB" id="A0A4Q7YWN4"/>
<keyword evidence="3" id="KW-1185">Reference proteome</keyword>
<evidence type="ECO:0000256" key="1">
    <source>
        <dbReference type="SAM" id="Phobius"/>
    </source>
</evidence>
<dbReference type="Proteomes" id="UP000292958">
    <property type="component" value="Unassembled WGS sequence"/>
</dbReference>
<dbReference type="EMBL" id="SHKW01000001">
    <property type="protein sequence ID" value="RZU42332.1"/>
    <property type="molecule type" value="Genomic_DNA"/>
</dbReference>
<sequence length="128" mass="14450">MNEWTEGKAQGEVELARQAIGSLEIGARTSLVNRTHRVVRERARQMSARRNRIRSLWAPLGVCASMVVILVTAVWTLLDEYELVPTGIPDASGQYVVLLFWFLPATAALLAMVWFRRMHGRRSRGETA</sequence>
<accession>A0A4Q7YWN4</accession>
<comment type="caution">
    <text evidence="2">The sequence shown here is derived from an EMBL/GenBank/DDBJ whole genome shotgun (WGS) entry which is preliminary data.</text>
</comment>
<organism evidence="2 3">
    <name type="scientific">Edaphobacter modestus</name>
    <dbReference type="NCBI Taxonomy" id="388466"/>
    <lineage>
        <taxon>Bacteria</taxon>
        <taxon>Pseudomonadati</taxon>
        <taxon>Acidobacteriota</taxon>
        <taxon>Terriglobia</taxon>
        <taxon>Terriglobales</taxon>
        <taxon>Acidobacteriaceae</taxon>
        <taxon>Edaphobacter</taxon>
    </lineage>
</organism>